<dbReference type="EMBL" id="ML170473">
    <property type="protein sequence ID" value="TDL13753.1"/>
    <property type="molecule type" value="Genomic_DNA"/>
</dbReference>
<keyword evidence="3" id="KW-1185">Reference proteome</keyword>
<feature type="region of interest" description="Disordered" evidence="1">
    <location>
        <begin position="124"/>
        <end position="145"/>
    </location>
</feature>
<evidence type="ECO:0000313" key="2">
    <source>
        <dbReference type="EMBL" id="TDL13753.1"/>
    </source>
</evidence>
<gene>
    <name evidence="2" type="ORF">BD410DRAFT_810283</name>
</gene>
<organism evidence="2 3">
    <name type="scientific">Rickenella mellea</name>
    <dbReference type="NCBI Taxonomy" id="50990"/>
    <lineage>
        <taxon>Eukaryota</taxon>
        <taxon>Fungi</taxon>
        <taxon>Dikarya</taxon>
        <taxon>Basidiomycota</taxon>
        <taxon>Agaricomycotina</taxon>
        <taxon>Agaricomycetes</taxon>
        <taxon>Hymenochaetales</taxon>
        <taxon>Rickenellaceae</taxon>
        <taxon>Rickenella</taxon>
    </lineage>
</organism>
<feature type="compositionally biased region" description="Polar residues" evidence="1">
    <location>
        <begin position="136"/>
        <end position="145"/>
    </location>
</feature>
<proteinExistence type="predicted"/>
<sequence>MNCSADFIEISTNDSANFRIQQDSLRTFDFSSGFCKNIGRMMVPFQDRLYAEVLSMTDAVNAPGITTMILNHLSGGDPSSPMICKNLLPYFSDYATLKSLVEEATDAFEGDVVDDEIIVQQSGGVAPMTVDEEPSTDSIGQPRRATSSSPQLQLFHAAKCILLIVYIATFWL</sequence>
<accession>A0A4Y7PEI5</accession>
<evidence type="ECO:0000313" key="3">
    <source>
        <dbReference type="Proteomes" id="UP000294933"/>
    </source>
</evidence>
<dbReference type="Proteomes" id="UP000294933">
    <property type="component" value="Unassembled WGS sequence"/>
</dbReference>
<protein>
    <submittedName>
        <fullName evidence="2">Uncharacterized protein</fullName>
    </submittedName>
</protein>
<name>A0A4Y7PEI5_9AGAM</name>
<evidence type="ECO:0000256" key="1">
    <source>
        <dbReference type="SAM" id="MobiDB-lite"/>
    </source>
</evidence>
<dbReference type="AlphaFoldDB" id="A0A4Y7PEI5"/>
<reference evidence="2 3" key="1">
    <citation type="submission" date="2018-06" db="EMBL/GenBank/DDBJ databases">
        <title>A transcriptomic atlas of mushroom development highlights an independent origin of complex multicellularity.</title>
        <authorList>
            <consortium name="DOE Joint Genome Institute"/>
            <person name="Krizsan K."/>
            <person name="Almasi E."/>
            <person name="Merenyi Z."/>
            <person name="Sahu N."/>
            <person name="Viragh M."/>
            <person name="Koszo T."/>
            <person name="Mondo S."/>
            <person name="Kiss B."/>
            <person name="Balint B."/>
            <person name="Kues U."/>
            <person name="Barry K."/>
            <person name="Hegedus J.C."/>
            <person name="Henrissat B."/>
            <person name="Johnson J."/>
            <person name="Lipzen A."/>
            <person name="Ohm R."/>
            <person name="Nagy I."/>
            <person name="Pangilinan J."/>
            <person name="Yan J."/>
            <person name="Xiong Y."/>
            <person name="Grigoriev I.V."/>
            <person name="Hibbett D.S."/>
            <person name="Nagy L.G."/>
        </authorList>
    </citation>
    <scope>NUCLEOTIDE SEQUENCE [LARGE SCALE GENOMIC DNA]</scope>
    <source>
        <strain evidence="2 3">SZMC22713</strain>
    </source>
</reference>
<dbReference type="VEuPathDB" id="FungiDB:BD410DRAFT_810283"/>